<name>A0ABU7QU03_9FLAO</name>
<evidence type="ECO:0000313" key="2">
    <source>
        <dbReference type="Proteomes" id="UP001350005"/>
    </source>
</evidence>
<evidence type="ECO:0000313" key="1">
    <source>
        <dbReference type="EMBL" id="MEE6125982.1"/>
    </source>
</evidence>
<accession>A0ABU7QU03</accession>
<dbReference type="RefSeq" id="WP_330937214.1">
    <property type="nucleotide sequence ID" value="NZ_JAZGJU010000002.1"/>
</dbReference>
<keyword evidence="2" id="KW-1185">Reference proteome</keyword>
<organism evidence="1 2">
    <name type="scientific">Chryseobacterium arthrosphaerae</name>
    <dbReference type="NCBI Taxonomy" id="651561"/>
    <lineage>
        <taxon>Bacteria</taxon>
        <taxon>Pseudomonadati</taxon>
        <taxon>Bacteroidota</taxon>
        <taxon>Flavobacteriia</taxon>
        <taxon>Flavobacteriales</taxon>
        <taxon>Weeksellaceae</taxon>
        <taxon>Chryseobacterium group</taxon>
        <taxon>Chryseobacterium</taxon>
    </lineage>
</organism>
<dbReference type="EMBL" id="JAZGJU010000002">
    <property type="protein sequence ID" value="MEE6125982.1"/>
    <property type="molecule type" value="Genomic_DNA"/>
</dbReference>
<sequence length="122" mass="14161">MKLKINQVVDFGTLDSERVELLVLEDTNLHYFIISDTTYLDEGKISNKMRHTFWFKPQQVSKGDEVVLYSKVGIRRSTDINGGKNKKYHIYWDLKSSVWNNSGDAAVLFEVKTWKTTKVAEN</sequence>
<reference evidence="1 2" key="1">
    <citation type="submission" date="2024-01" db="EMBL/GenBank/DDBJ databases">
        <title>Whole genome of Chryseobacterium arthrosphaerae NNCa 2741.</title>
        <authorList>
            <person name="Boriskina E.V."/>
            <person name="Gordinskaya N.A."/>
            <person name="Kropotov V.S."/>
            <person name="Alekseeva A.E."/>
            <person name="Makhova M.A."/>
            <person name="Kryazhev D.V."/>
            <person name="Shkurkina I.S."/>
        </authorList>
    </citation>
    <scope>NUCLEOTIDE SEQUENCE [LARGE SCALE GENOMIC DNA]</scope>
    <source>
        <strain evidence="1 2">NNCa 2741</strain>
    </source>
</reference>
<proteinExistence type="predicted"/>
<dbReference type="Proteomes" id="UP001350005">
    <property type="component" value="Unassembled WGS sequence"/>
</dbReference>
<gene>
    <name evidence="1" type="ORF">V2E39_01135</name>
</gene>
<protein>
    <submittedName>
        <fullName evidence="1">Uncharacterized protein</fullName>
    </submittedName>
</protein>
<comment type="caution">
    <text evidence="1">The sequence shown here is derived from an EMBL/GenBank/DDBJ whole genome shotgun (WGS) entry which is preliminary data.</text>
</comment>